<reference evidence="3" key="1">
    <citation type="journal article" date="2019" name="Int. J. Syst. Evol. Microbiol.">
        <title>The Global Catalogue of Microorganisms (GCM) 10K type strain sequencing project: providing services to taxonomists for standard genome sequencing and annotation.</title>
        <authorList>
            <consortium name="The Broad Institute Genomics Platform"/>
            <consortium name="The Broad Institute Genome Sequencing Center for Infectious Disease"/>
            <person name="Wu L."/>
            <person name="Ma J."/>
        </authorList>
    </citation>
    <scope>NUCLEOTIDE SEQUENCE [LARGE SCALE GENOMIC DNA]</scope>
    <source>
        <strain evidence="3">JCM 16227</strain>
    </source>
</reference>
<feature type="transmembrane region" description="Helical" evidence="1">
    <location>
        <begin position="101"/>
        <end position="122"/>
    </location>
</feature>
<feature type="transmembrane region" description="Helical" evidence="1">
    <location>
        <begin position="38"/>
        <end position="56"/>
    </location>
</feature>
<accession>A0ABP5UEB5</accession>
<proteinExistence type="predicted"/>
<protein>
    <submittedName>
        <fullName evidence="2">Uncharacterized protein</fullName>
    </submittedName>
</protein>
<keyword evidence="1" id="KW-0472">Membrane</keyword>
<keyword evidence="1" id="KW-1133">Transmembrane helix</keyword>
<comment type="caution">
    <text evidence="2">The sequence shown here is derived from an EMBL/GenBank/DDBJ whole genome shotgun (WGS) entry which is preliminary data.</text>
</comment>
<organism evidence="2 3">
    <name type="scientific">Gordonia cholesterolivorans</name>
    <dbReference type="NCBI Taxonomy" id="559625"/>
    <lineage>
        <taxon>Bacteria</taxon>
        <taxon>Bacillati</taxon>
        <taxon>Actinomycetota</taxon>
        <taxon>Actinomycetes</taxon>
        <taxon>Mycobacteriales</taxon>
        <taxon>Gordoniaceae</taxon>
        <taxon>Gordonia</taxon>
    </lineage>
</organism>
<dbReference type="EMBL" id="BAAARB010000007">
    <property type="protein sequence ID" value="GAA2378131.1"/>
    <property type="molecule type" value="Genomic_DNA"/>
</dbReference>
<gene>
    <name evidence="2" type="ORF">GCM10009855_17090</name>
</gene>
<keyword evidence="1" id="KW-0812">Transmembrane</keyword>
<name>A0ABP5UEB5_9ACTN</name>
<dbReference type="RefSeq" id="WP_346075925.1">
    <property type="nucleotide sequence ID" value="NZ_BAAARB010000007.1"/>
</dbReference>
<dbReference type="Proteomes" id="UP001501170">
    <property type="component" value="Unassembled WGS sequence"/>
</dbReference>
<evidence type="ECO:0000313" key="3">
    <source>
        <dbReference type="Proteomes" id="UP001501170"/>
    </source>
</evidence>
<evidence type="ECO:0000256" key="1">
    <source>
        <dbReference type="SAM" id="Phobius"/>
    </source>
</evidence>
<feature type="transmembrane region" description="Helical" evidence="1">
    <location>
        <begin position="63"/>
        <end position="81"/>
    </location>
</feature>
<keyword evidence="3" id="KW-1185">Reference proteome</keyword>
<evidence type="ECO:0000313" key="2">
    <source>
        <dbReference type="EMBL" id="GAA2378131.1"/>
    </source>
</evidence>
<sequence length="166" mass="16590">MNTPIRLSRLRGAVVGGTSAVTGALAHATAQGMLPETSVLLMVGAAAVAVGIGVRAAPSVRALPALVAGQALVHLLLVLTSGHHHDLFTAPMAVMHTAGTIAALLLLCGAEILVRAVSALAVRASSLRLRPRTGYAAVVVPAPPQAAPAALVFLGAVGRRGPPFSV</sequence>